<dbReference type="OrthoDB" id="77607at2759"/>
<keyword evidence="4" id="KW-0158">Chromosome</keyword>
<evidence type="ECO:0000256" key="14">
    <source>
        <dbReference type="ARBA" id="ARBA00030672"/>
    </source>
</evidence>
<dbReference type="GO" id="GO:0005681">
    <property type="term" value="C:spliceosomal complex"/>
    <property type="evidence" value="ECO:0007669"/>
    <property type="project" value="InterPro"/>
</dbReference>
<evidence type="ECO:0000256" key="2">
    <source>
        <dbReference type="ARBA" id="ARBA00004324"/>
    </source>
</evidence>
<feature type="coiled-coil region" evidence="15">
    <location>
        <begin position="295"/>
        <end position="329"/>
    </location>
</feature>
<evidence type="ECO:0000256" key="8">
    <source>
        <dbReference type="ARBA" id="ARBA00022771"/>
    </source>
</evidence>
<dbReference type="GO" id="GO:0008270">
    <property type="term" value="F:zinc ion binding"/>
    <property type="evidence" value="ECO:0007669"/>
    <property type="project" value="UniProtKB-KW"/>
</dbReference>
<feature type="compositionally biased region" description="Polar residues" evidence="16">
    <location>
        <begin position="228"/>
        <end position="252"/>
    </location>
</feature>
<evidence type="ECO:0000256" key="4">
    <source>
        <dbReference type="ARBA" id="ARBA00022454"/>
    </source>
</evidence>
<dbReference type="STRING" id="3847.A0A0R0G344"/>
<evidence type="ECO:0000256" key="11">
    <source>
        <dbReference type="ARBA" id="ARBA00023054"/>
    </source>
</evidence>
<keyword evidence="9" id="KW-0498">Mitosis</keyword>
<evidence type="ECO:0000256" key="13">
    <source>
        <dbReference type="ARBA" id="ARBA00023306"/>
    </source>
</evidence>
<dbReference type="GO" id="GO:0005634">
    <property type="term" value="C:nucleus"/>
    <property type="evidence" value="ECO:0000318"/>
    <property type="project" value="GO_Central"/>
</dbReference>
<keyword evidence="6" id="KW-0132">Cell division</keyword>
<evidence type="ECO:0000313" key="21">
    <source>
        <dbReference type="Proteomes" id="UP000008827"/>
    </source>
</evidence>
<keyword evidence="8" id="KW-0863">Zinc-finger</keyword>
<dbReference type="GO" id="GO:0044773">
    <property type="term" value="P:mitotic DNA damage checkpoint signaling"/>
    <property type="evidence" value="ECO:0000318"/>
    <property type="project" value="GO_Central"/>
</dbReference>
<keyword evidence="11 15" id="KW-0175">Coiled coil</keyword>
<evidence type="ECO:0000256" key="12">
    <source>
        <dbReference type="ARBA" id="ARBA00023242"/>
    </source>
</evidence>
<dbReference type="GeneID" id="100808515"/>
<feature type="compositionally biased region" description="Basic and acidic residues" evidence="16">
    <location>
        <begin position="191"/>
        <end position="207"/>
    </location>
</feature>
<keyword evidence="21" id="KW-1185">Reference proteome</keyword>
<dbReference type="RefSeq" id="XP_014624646.1">
    <property type="nucleotide sequence ID" value="XM_014769160.3"/>
</dbReference>
<evidence type="ECO:0000256" key="3">
    <source>
        <dbReference type="ARBA" id="ARBA00017358"/>
    </source>
</evidence>
<dbReference type="Gene3D" id="3.30.160.60">
    <property type="entry name" value="Classic Zinc Finger"/>
    <property type="match status" value="1"/>
</dbReference>
<keyword evidence="12" id="KW-0539">Nucleus</keyword>
<keyword evidence="13" id="KW-0131">Cell cycle</keyword>
<dbReference type="KEGG" id="gmx:100808515"/>
<dbReference type="EMBL" id="CM000849">
    <property type="protein sequence ID" value="KRH08708.1"/>
    <property type="molecule type" value="Genomic_DNA"/>
</dbReference>
<accession>A0A0R0G344</accession>
<dbReference type="Gramene" id="KRH08708">
    <property type="protein sequence ID" value="KRH08708"/>
    <property type="gene ID" value="GLYMA_16G168300"/>
</dbReference>
<evidence type="ECO:0000256" key="10">
    <source>
        <dbReference type="ARBA" id="ARBA00022833"/>
    </source>
</evidence>
<evidence type="ECO:0000256" key="6">
    <source>
        <dbReference type="ARBA" id="ARBA00022618"/>
    </source>
</evidence>
<evidence type="ECO:0000259" key="18">
    <source>
        <dbReference type="Pfam" id="PF23406"/>
    </source>
</evidence>
<dbReference type="SUPFAM" id="SSF57667">
    <property type="entry name" value="beta-beta-alpha zinc fingers"/>
    <property type="match status" value="1"/>
</dbReference>
<dbReference type="Pfam" id="PF12874">
    <property type="entry name" value="zf-met"/>
    <property type="match status" value="1"/>
</dbReference>
<keyword evidence="5" id="KW-0217">Developmental protein</keyword>
<dbReference type="GO" id="GO:0033260">
    <property type="term" value="P:nuclear DNA replication"/>
    <property type="evidence" value="ECO:0000318"/>
    <property type="project" value="GO_Central"/>
</dbReference>
<feature type="compositionally biased region" description="Acidic residues" evidence="16">
    <location>
        <begin position="369"/>
        <end position="379"/>
    </location>
</feature>
<feature type="domain" description="C2H2-type" evidence="17">
    <location>
        <begin position="100"/>
        <end position="123"/>
    </location>
</feature>
<dbReference type="GO" id="GO:0003676">
    <property type="term" value="F:nucleic acid binding"/>
    <property type="evidence" value="ECO:0007669"/>
    <property type="project" value="InterPro"/>
</dbReference>
<organism evidence="19">
    <name type="scientific">Glycine max</name>
    <name type="common">Soybean</name>
    <name type="synonym">Glycine hispida</name>
    <dbReference type="NCBI Taxonomy" id="3847"/>
    <lineage>
        <taxon>Eukaryota</taxon>
        <taxon>Viridiplantae</taxon>
        <taxon>Streptophyta</taxon>
        <taxon>Embryophyta</taxon>
        <taxon>Tracheophyta</taxon>
        <taxon>Spermatophyta</taxon>
        <taxon>Magnoliopsida</taxon>
        <taxon>eudicotyledons</taxon>
        <taxon>Gunneridae</taxon>
        <taxon>Pentapetalae</taxon>
        <taxon>rosids</taxon>
        <taxon>fabids</taxon>
        <taxon>Fabales</taxon>
        <taxon>Fabaceae</taxon>
        <taxon>Papilionoideae</taxon>
        <taxon>50 kb inversion clade</taxon>
        <taxon>NPAAA clade</taxon>
        <taxon>indigoferoid/millettioid clade</taxon>
        <taxon>Phaseoleae</taxon>
        <taxon>Glycine</taxon>
        <taxon>Glycine subgen. Soja</taxon>
    </lineage>
</organism>
<dbReference type="AlphaFoldDB" id="A0A0R0G344"/>
<dbReference type="Pfam" id="PF23406">
    <property type="entry name" value="ZNF380_CC"/>
    <property type="match status" value="1"/>
</dbReference>
<evidence type="ECO:0000256" key="9">
    <source>
        <dbReference type="ARBA" id="ARBA00022776"/>
    </source>
</evidence>
<dbReference type="InterPro" id="IPR036236">
    <property type="entry name" value="Znf_C2H2_sf"/>
</dbReference>
<dbReference type="InterPro" id="IPR059039">
    <property type="entry name" value="ZNF380_CC"/>
</dbReference>
<dbReference type="PANTHER" id="PTHR13278:SF0">
    <property type="entry name" value="ZINC FINGER PROTEIN 830"/>
    <property type="match status" value="1"/>
</dbReference>
<dbReference type="InterPro" id="IPR040050">
    <property type="entry name" value="ZNF830-like"/>
</dbReference>
<evidence type="ECO:0000256" key="16">
    <source>
        <dbReference type="SAM" id="MobiDB-lite"/>
    </source>
</evidence>
<comment type="subcellular location">
    <subcellularLocation>
        <location evidence="1">Chromosome</location>
    </subcellularLocation>
    <subcellularLocation>
        <location evidence="2">Nucleus speckle</location>
    </subcellularLocation>
</comment>
<dbReference type="ExpressionAtlas" id="A0A0R0G344">
    <property type="expression patterns" value="baseline and differential"/>
</dbReference>
<dbReference type="Proteomes" id="UP000008827">
    <property type="component" value="Chromosome 16"/>
</dbReference>
<name>A0A0R0G344_SOYBN</name>
<dbReference type="EnsemblPlants" id="KRH08708">
    <property type="protein sequence ID" value="KRH08708"/>
    <property type="gene ID" value="GLYMA_16G168300"/>
</dbReference>
<gene>
    <name evidence="20" type="primary">LOC100808515</name>
    <name evidence="19" type="ORF">GLYMA_16G168300</name>
</gene>
<evidence type="ECO:0000313" key="19">
    <source>
        <dbReference type="EMBL" id="KRH08708.1"/>
    </source>
</evidence>
<sequence>MNKSISIFAVSNISAHFIPKSHSFLCCFCTVLRRLKGKSGYQSWHSRSAISSSFTSLPSNRNMDAQAKKKALFRAKLNAQKKEKRIESPLVRYNEFDQPVCRVCDVVLKSESLWDAHQVSRKHREAISNLKANAAGLTQHNNAKPVADSSFSKAKPEHSLDSQFKPPEASQLVSKPQSSSVLPPGFFDDSDSGKTRSEHLVDSDLGRKAGVSAKSQVSNLEKDKGQFDDNNVAKSNVSQATTDSRQTSVKTTDTEIQQVKGILPEGFFDNKEADLRARGIKLVKPDVKDEYKEFEKLIQEDLQEVDDRLEEEEIDAAEMIEEEEVVEQKMLSEKVEMLKKRRLELKAANAAKRSKSSEIVAKESRQEESSSDDESEENFAVDWRAQHL</sequence>
<feature type="domain" description="ZNF380 coiled-coil" evidence="18">
    <location>
        <begin position="263"/>
        <end position="342"/>
    </location>
</feature>
<evidence type="ECO:0000256" key="15">
    <source>
        <dbReference type="SAM" id="Coils"/>
    </source>
</evidence>
<proteinExistence type="predicted"/>
<dbReference type="InterPro" id="IPR013087">
    <property type="entry name" value="Znf_C2H2_type"/>
</dbReference>
<dbReference type="SMR" id="A0A0R0G344"/>
<feature type="compositionally biased region" description="Polar residues" evidence="16">
    <location>
        <begin position="171"/>
        <end position="181"/>
    </location>
</feature>
<evidence type="ECO:0000313" key="20">
    <source>
        <dbReference type="EnsemblPlants" id="KRH08708"/>
    </source>
</evidence>
<dbReference type="PANTHER" id="PTHR13278">
    <property type="entry name" value="ZINC FINGER PROTEIN 830"/>
    <property type="match status" value="1"/>
</dbReference>
<reference evidence="20" key="2">
    <citation type="submission" date="2018-02" db="UniProtKB">
        <authorList>
            <consortium name="EnsemblPlants"/>
        </authorList>
    </citation>
    <scope>IDENTIFICATION</scope>
    <source>
        <strain evidence="20">Williams 82</strain>
    </source>
</reference>
<keyword evidence="10" id="KW-0862">Zinc</keyword>
<protein>
    <recommendedName>
        <fullName evidence="3">Zinc finger protein 830</fullName>
    </recommendedName>
    <alternativeName>
        <fullName evidence="14">Coiled-coil domain-containing protein 16</fullName>
    </alternativeName>
</protein>
<evidence type="ECO:0000259" key="17">
    <source>
        <dbReference type="Pfam" id="PF12874"/>
    </source>
</evidence>
<dbReference type="GO" id="GO:0033314">
    <property type="term" value="P:mitotic DNA replication checkpoint signaling"/>
    <property type="evidence" value="ECO:0000318"/>
    <property type="project" value="GO_Central"/>
</dbReference>
<keyword evidence="7" id="KW-0479">Metal-binding</keyword>
<evidence type="ECO:0000256" key="5">
    <source>
        <dbReference type="ARBA" id="ARBA00022473"/>
    </source>
</evidence>
<evidence type="ECO:0000256" key="1">
    <source>
        <dbReference type="ARBA" id="ARBA00004286"/>
    </source>
</evidence>
<evidence type="ECO:0000256" key="7">
    <source>
        <dbReference type="ARBA" id="ARBA00022723"/>
    </source>
</evidence>
<reference evidence="19 20" key="1">
    <citation type="journal article" date="2010" name="Nature">
        <title>Genome sequence of the palaeopolyploid soybean.</title>
        <authorList>
            <person name="Schmutz J."/>
            <person name="Cannon S.B."/>
            <person name="Schlueter J."/>
            <person name="Ma J."/>
            <person name="Mitros T."/>
            <person name="Nelson W."/>
            <person name="Hyten D.L."/>
            <person name="Song Q."/>
            <person name="Thelen J.J."/>
            <person name="Cheng J."/>
            <person name="Xu D."/>
            <person name="Hellsten U."/>
            <person name="May G.D."/>
            <person name="Yu Y."/>
            <person name="Sakurai T."/>
            <person name="Umezawa T."/>
            <person name="Bhattacharyya M.K."/>
            <person name="Sandhu D."/>
            <person name="Valliyodan B."/>
            <person name="Lindquist E."/>
            <person name="Peto M."/>
            <person name="Grant D."/>
            <person name="Shu S."/>
            <person name="Goodstein D."/>
            <person name="Barry K."/>
            <person name="Futrell-Griggs M."/>
            <person name="Abernathy B."/>
            <person name="Du J."/>
            <person name="Tian Z."/>
            <person name="Zhu L."/>
            <person name="Gill N."/>
            <person name="Joshi T."/>
            <person name="Libault M."/>
            <person name="Sethuraman A."/>
            <person name="Zhang X.-C."/>
            <person name="Shinozaki K."/>
            <person name="Nguyen H.T."/>
            <person name="Wing R.A."/>
            <person name="Cregan P."/>
            <person name="Specht J."/>
            <person name="Grimwood J."/>
            <person name="Rokhsar D."/>
            <person name="Stacey G."/>
            <person name="Shoemaker R.C."/>
            <person name="Jackson S.A."/>
        </authorList>
    </citation>
    <scope>NUCLEOTIDE SEQUENCE</scope>
    <source>
        <strain evidence="20">cv. Williams 82</strain>
        <tissue evidence="19">Callus</tissue>
    </source>
</reference>
<dbReference type="PaxDb" id="3847-GLYMA16G28361.1"/>
<feature type="region of interest" description="Disordered" evidence="16">
    <location>
        <begin position="135"/>
        <end position="252"/>
    </location>
</feature>
<feature type="region of interest" description="Disordered" evidence="16">
    <location>
        <begin position="350"/>
        <end position="388"/>
    </location>
</feature>
<reference evidence="19" key="3">
    <citation type="submission" date="2018-07" db="EMBL/GenBank/DDBJ databases">
        <title>WGS assembly of Glycine max.</title>
        <authorList>
            <person name="Schmutz J."/>
            <person name="Cannon S."/>
            <person name="Schlueter J."/>
            <person name="Ma J."/>
            <person name="Mitros T."/>
            <person name="Nelson W."/>
            <person name="Hyten D."/>
            <person name="Song Q."/>
            <person name="Thelen J."/>
            <person name="Cheng J."/>
            <person name="Xu D."/>
            <person name="Hellsten U."/>
            <person name="May G."/>
            <person name="Yu Y."/>
            <person name="Sakurai T."/>
            <person name="Umezawa T."/>
            <person name="Bhattacharyya M."/>
            <person name="Sandhu D."/>
            <person name="Valliyodan B."/>
            <person name="Lindquist E."/>
            <person name="Peto M."/>
            <person name="Grant D."/>
            <person name="Shu S."/>
            <person name="Goodstein D."/>
            <person name="Barry K."/>
            <person name="Futrell-Griggs M."/>
            <person name="Abernathy B."/>
            <person name="Du J."/>
            <person name="Tian Z."/>
            <person name="Zhu L."/>
            <person name="Gill N."/>
            <person name="Joshi T."/>
            <person name="Libault M."/>
            <person name="Sethuraman A."/>
            <person name="Zhang X."/>
            <person name="Shinozaki K."/>
            <person name="Nguyen H."/>
            <person name="Wing R."/>
            <person name="Cregan P."/>
            <person name="Specht J."/>
            <person name="Grimwood J."/>
            <person name="Rokhsar D."/>
            <person name="Stacey G."/>
            <person name="Shoemaker R."/>
            <person name="Jackson S."/>
        </authorList>
    </citation>
    <scope>NUCLEOTIDE SEQUENCE</scope>
    <source>
        <tissue evidence="19">Callus</tissue>
    </source>
</reference>